<feature type="transmembrane region" description="Helical" evidence="5">
    <location>
        <begin position="281"/>
        <end position="304"/>
    </location>
</feature>
<reference evidence="6 7" key="1">
    <citation type="journal article" date="2021" name="BMC Biol.">
        <title>Horizontally acquired antibacterial genes associated with adaptive radiation of ladybird beetles.</title>
        <authorList>
            <person name="Li H.S."/>
            <person name="Tang X.F."/>
            <person name="Huang Y.H."/>
            <person name="Xu Z.Y."/>
            <person name="Chen M.L."/>
            <person name="Du X.Y."/>
            <person name="Qiu B.Y."/>
            <person name="Chen P.T."/>
            <person name="Zhang W."/>
            <person name="Slipinski A."/>
            <person name="Escalona H.E."/>
            <person name="Waterhouse R.M."/>
            <person name="Zwick A."/>
            <person name="Pang H."/>
        </authorList>
    </citation>
    <scope>NUCLEOTIDE SEQUENCE [LARGE SCALE GENOMIC DNA]</scope>
    <source>
        <strain evidence="6">SYSU2018</strain>
    </source>
</reference>
<dbReference type="PANTHER" id="PTHR23507">
    <property type="entry name" value="ZGC:174356"/>
    <property type="match status" value="1"/>
</dbReference>
<feature type="transmembrane region" description="Helical" evidence="5">
    <location>
        <begin position="316"/>
        <end position="335"/>
    </location>
</feature>
<feature type="transmembrane region" description="Helical" evidence="5">
    <location>
        <begin position="87"/>
        <end position="107"/>
    </location>
</feature>
<evidence type="ECO:0008006" key="8">
    <source>
        <dbReference type="Google" id="ProtNLM"/>
    </source>
</evidence>
<keyword evidence="2 5" id="KW-0812">Transmembrane</keyword>
<sequence>MSQSKSERPFKSKLKYVISNITVEPIVFLYILATMMNSLVNQNLSLEKACRVNLHLNQSICDALVVRDKSGYLPHHEVEVQQLVVKWAAYKTFIIGSIPVIAIIFFGSWSDRHRRRKPIILIPIFGDLIGSIALFVCSYFFLELSLEYSWMAETFSTGLFGGQCSLFLGVFSYVAGISSDEDRTLRIGSVAVVHVISISTGMFLSGILLNRLGFLGVYSITTLSLTVAIIYGTLKIKEKKIKEEEEKKIGFLKDLFALEYVKNTFKTCFQKKVDGRRMKMIVIMLLCTMVVGSMQGEITVQYMYVRLKFGWNEVDFSIFNFFHFAIQLLGNIIALSFFSKYMKWDDAILGVIAVVTKIFAYLVYAFAPSGKHFYVGAILELFNGSSFIALRAIMAKIVPTNELGQSNSVFGICEALMPFIFGPIYSKIYIKTMTVVPGAFYLISGGMYVIALCLFVFLYKTVEKQADHKIEEREKPSPQKIIDSEIYEKTV</sequence>
<keyword evidence="3 5" id="KW-1133">Transmembrane helix</keyword>
<dbReference type="GO" id="GO:0016020">
    <property type="term" value="C:membrane"/>
    <property type="evidence" value="ECO:0007669"/>
    <property type="project" value="UniProtKB-SubCell"/>
</dbReference>
<proteinExistence type="predicted"/>
<comment type="caution">
    <text evidence="6">The sequence shown here is derived from an EMBL/GenBank/DDBJ whole genome shotgun (WGS) entry which is preliminary data.</text>
</comment>
<evidence type="ECO:0000256" key="2">
    <source>
        <dbReference type="ARBA" id="ARBA00022692"/>
    </source>
</evidence>
<comment type="subcellular location">
    <subcellularLocation>
        <location evidence="1">Membrane</location>
        <topology evidence="1">Multi-pass membrane protein</topology>
    </subcellularLocation>
</comment>
<organism evidence="6 7">
    <name type="scientific">Cryptolaemus montrouzieri</name>
    <dbReference type="NCBI Taxonomy" id="559131"/>
    <lineage>
        <taxon>Eukaryota</taxon>
        <taxon>Metazoa</taxon>
        <taxon>Ecdysozoa</taxon>
        <taxon>Arthropoda</taxon>
        <taxon>Hexapoda</taxon>
        <taxon>Insecta</taxon>
        <taxon>Pterygota</taxon>
        <taxon>Neoptera</taxon>
        <taxon>Endopterygota</taxon>
        <taxon>Coleoptera</taxon>
        <taxon>Polyphaga</taxon>
        <taxon>Cucujiformia</taxon>
        <taxon>Coccinelloidea</taxon>
        <taxon>Coccinellidae</taxon>
        <taxon>Scymninae</taxon>
        <taxon>Scymnini</taxon>
        <taxon>Cryptolaemus</taxon>
    </lineage>
</organism>
<evidence type="ECO:0000256" key="1">
    <source>
        <dbReference type="ARBA" id="ARBA00004141"/>
    </source>
</evidence>
<name>A0ABD2PDG4_9CUCU</name>
<evidence type="ECO:0000313" key="6">
    <source>
        <dbReference type="EMBL" id="KAL3289021.1"/>
    </source>
</evidence>
<feature type="transmembrane region" description="Helical" evidence="5">
    <location>
        <begin position="373"/>
        <end position="394"/>
    </location>
</feature>
<feature type="transmembrane region" description="Helical" evidence="5">
    <location>
        <begin position="215"/>
        <end position="234"/>
    </location>
</feature>
<dbReference type="InterPro" id="IPR011701">
    <property type="entry name" value="MFS"/>
</dbReference>
<dbReference type="InterPro" id="IPR036259">
    <property type="entry name" value="MFS_trans_sf"/>
</dbReference>
<feature type="transmembrane region" description="Helical" evidence="5">
    <location>
        <begin position="119"/>
        <end position="142"/>
    </location>
</feature>
<feature type="transmembrane region" description="Helical" evidence="5">
    <location>
        <begin position="347"/>
        <end position="367"/>
    </location>
</feature>
<protein>
    <recommendedName>
        <fullName evidence="8">Adenylate cyclase</fullName>
    </recommendedName>
</protein>
<feature type="transmembrane region" description="Helical" evidence="5">
    <location>
        <begin position="438"/>
        <end position="459"/>
    </location>
</feature>
<evidence type="ECO:0000256" key="3">
    <source>
        <dbReference type="ARBA" id="ARBA00022989"/>
    </source>
</evidence>
<feature type="transmembrane region" description="Helical" evidence="5">
    <location>
        <begin position="187"/>
        <end position="209"/>
    </location>
</feature>
<dbReference type="EMBL" id="JABFTP020000185">
    <property type="protein sequence ID" value="KAL3289021.1"/>
    <property type="molecule type" value="Genomic_DNA"/>
</dbReference>
<accession>A0ABD2PDG4</accession>
<dbReference type="PANTHER" id="PTHR23507:SF1">
    <property type="entry name" value="FI18259P1-RELATED"/>
    <property type="match status" value="1"/>
</dbReference>
<dbReference type="AlphaFoldDB" id="A0ABD2PDG4"/>
<feature type="transmembrane region" description="Helical" evidence="5">
    <location>
        <begin position="406"/>
        <end position="426"/>
    </location>
</feature>
<evidence type="ECO:0000313" key="7">
    <source>
        <dbReference type="Proteomes" id="UP001516400"/>
    </source>
</evidence>
<dbReference type="Proteomes" id="UP001516400">
    <property type="component" value="Unassembled WGS sequence"/>
</dbReference>
<feature type="transmembrane region" description="Helical" evidence="5">
    <location>
        <begin position="154"/>
        <end position="175"/>
    </location>
</feature>
<keyword evidence="7" id="KW-1185">Reference proteome</keyword>
<keyword evidence="4 5" id="KW-0472">Membrane</keyword>
<dbReference type="Gene3D" id="1.20.1250.20">
    <property type="entry name" value="MFS general substrate transporter like domains"/>
    <property type="match status" value="1"/>
</dbReference>
<dbReference type="SUPFAM" id="SSF103473">
    <property type="entry name" value="MFS general substrate transporter"/>
    <property type="match status" value="1"/>
</dbReference>
<dbReference type="Pfam" id="PF07690">
    <property type="entry name" value="MFS_1"/>
    <property type="match status" value="1"/>
</dbReference>
<evidence type="ECO:0000256" key="4">
    <source>
        <dbReference type="ARBA" id="ARBA00023136"/>
    </source>
</evidence>
<evidence type="ECO:0000256" key="5">
    <source>
        <dbReference type="SAM" id="Phobius"/>
    </source>
</evidence>
<feature type="transmembrane region" description="Helical" evidence="5">
    <location>
        <begin position="21"/>
        <end position="40"/>
    </location>
</feature>
<gene>
    <name evidence="6" type="ORF">HHI36_003464</name>
</gene>